<evidence type="ECO:0000313" key="1">
    <source>
        <dbReference type="EMBL" id="GEN78787.1"/>
    </source>
</evidence>
<sequence length="85" mass="8429">MVAGGPGVITVRYFAGAAEAAGVDTEQAATGTADTVRRALVEAHGPALARVLERCSLLADGVRVDGDTPVPDGATLDVLPPFAGG</sequence>
<dbReference type="Pfam" id="PF02597">
    <property type="entry name" value="ThiS"/>
    <property type="match status" value="1"/>
</dbReference>
<name>A0A511YUB5_9CELL</name>
<dbReference type="InterPro" id="IPR012675">
    <property type="entry name" value="Beta-grasp_dom_sf"/>
</dbReference>
<dbReference type="EMBL" id="BJYK01000001">
    <property type="protein sequence ID" value="GEN78787.1"/>
    <property type="molecule type" value="Genomic_DNA"/>
</dbReference>
<dbReference type="Proteomes" id="UP000321484">
    <property type="component" value="Unassembled WGS sequence"/>
</dbReference>
<gene>
    <name evidence="1" type="ORF">AFE02nite_05210</name>
</gene>
<dbReference type="AlphaFoldDB" id="A0A511YUB5"/>
<protein>
    <submittedName>
        <fullName evidence="1">Molybdopterin synthase sulfur carrier subunit</fullName>
    </submittedName>
</protein>
<dbReference type="SUPFAM" id="SSF54285">
    <property type="entry name" value="MoaD/ThiS"/>
    <property type="match status" value="1"/>
</dbReference>
<organism evidence="1 2">
    <name type="scientific">Actinotalea fermentans</name>
    <dbReference type="NCBI Taxonomy" id="43671"/>
    <lineage>
        <taxon>Bacteria</taxon>
        <taxon>Bacillati</taxon>
        <taxon>Actinomycetota</taxon>
        <taxon>Actinomycetes</taxon>
        <taxon>Micrococcales</taxon>
        <taxon>Cellulomonadaceae</taxon>
        <taxon>Actinotalea</taxon>
    </lineage>
</organism>
<dbReference type="InterPro" id="IPR003749">
    <property type="entry name" value="ThiS/MoaD-like"/>
</dbReference>
<accession>A0A511YUB5</accession>
<dbReference type="Gene3D" id="3.10.20.30">
    <property type="match status" value="1"/>
</dbReference>
<comment type="caution">
    <text evidence="1">The sequence shown here is derived from an EMBL/GenBank/DDBJ whole genome shotgun (WGS) entry which is preliminary data.</text>
</comment>
<dbReference type="CDD" id="cd00754">
    <property type="entry name" value="Ubl_MoaD"/>
    <property type="match status" value="1"/>
</dbReference>
<reference evidence="1 2" key="1">
    <citation type="submission" date="2019-07" db="EMBL/GenBank/DDBJ databases">
        <title>Whole genome shotgun sequence of Actinotalea fermentans NBRC 105374.</title>
        <authorList>
            <person name="Hosoyama A."/>
            <person name="Uohara A."/>
            <person name="Ohji S."/>
            <person name="Ichikawa N."/>
        </authorList>
    </citation>
    <scope>NUCLEOTIDE SEQUENCE [LARGE SCALE GENOMIC DNA]</scope>
    <source>
        <strain evidence="1 2">NBRC 105374</strain>
    </source>
</reference>
<keyword evidence="2" id="KW-1185">Reference proteome</keyword>
<evidence type="ECO:0000313" key="2">
    <source>
        <dbReference type="Proteomes" id="UP000321484"/>
    </source>
</evidence>
<dbReference type="InterPro" id="IPR016155">
    <property type="entry name" value="Mopterin_synth/thiamin_S_b"/>
</dbReference>
<proteinExistence type="predicted"/>